<protein>
    <submittedName>
        <fullName evidence="1">Uncharacterized protein</fullName>
    </submittedName>
</protein>
<dbReference type="VEuPathDB" id="FungiDB:MPH_11919"/>
<dbReference type="Proteomes" id="UP000007129">
    <property type="component" value="Unassembled WGS sequence"/>
</dbReference>
<proteinExistence type="predicted"/>
<accession>K2RD94</accession>
<dbReference type="OrthoDB" id="3350591at2759"/>
<organism evidence="1 2">
    <name type="scientific">Macrophomina phaseolina (strain MS6)</name>
    <name type="common">Charcoal rot fungus</name>
    <dbReference type="NCBI Taxonomy" id="1126212"/>
    <lineage>
        <taxon>Eukaryota</taxon>
        <taxon>Fungi</taxon>
        <taxon>Dikarya</taxon>
        <taxon>Ascomycota</taxon>
        <taxon>Pezizomycotina</taxon>
        <taxon>Dothideomycetes</taxon>
        <taxon>Dothideomycetes incertae sedis</taxon>
        <taxon>Botryosphaeriales</taxon>
        <taxon>Botryosphaeriaceae</taxon>
        <taxon>Macrophomina</taxon>
    </lineage>
</organism>
<sequence>MHHLSEAEVIRQWSSINAHALEEGDDHPGFEPQLHIPAAAQWIRILGTQLRDEGITFGADEQRMARGGDLYDVDANGYGFTSVRWALWMDRFPHYSQDTRLSAEIRRIAAETADSMQWLVCSFSLVGKEGIPVFVPDGNNLSTRASHDTEWS</sequence>
<dbReference type="Pfam" id="PF12311">
    <property type="entry name" value="DUF3632"/>
    <property type="match status" value="1"/>
</dbReference>
<dbReference type="HOGENOM" id="CLU_1722721_0_0_1"/>
<dbReference type="PANTHER" id="PTHR38797">
    <property type="entry name" value="NUCLEAR PORE COMPLEX PROTEIN NUP85-RELATED"/>
    <property type="match status" value="1"/>
</dbReference>
<name>K2RD94_MACPH</name>
<dbReference type="InParanoid" id="K2RD94"/>
<comment type="caution">
    <text evidence="1">The sequence shown here is derived from an EMBL/GenBank/DDBJ whole genome shotgun (WGS) entry which is preliminary data.</text>
</comment>
<evidence type="ECO:0000313" key="2">
    <source>
        <dbReference type="Proteomes" id="UP000007129"/>
    </source>
</evidence>
<dbReference type="InterPro" id="IPR053204">
    <property type="entry name" value="Oxopyrrolidines_Biosynth-assoc"/>
</dbReference>
<reference evidence="1 2" key="1">
    <citation type="journal article" date="2012" name="BMC Genomics">
        <title>Tools to kill: Genome of one of the most destructive plant pathogenic fungi Macrophomina phaseolina.</title>
        <authorList>
            <person name="Islam M.S."/>
            <person name="Haque M.S."/>
            <person name="Islam M.M."/>
            <person name="Emdad E.M."/>
            <person name="Halim A."/>
            <person name="Hossen Q.M.M."/>
            <person name="Hossain M.Z."/>
            <person name="Ahmed B."/>
            <person name="Rahim S."/>
            <person name="Rahman M.S."/>
            <person name="Alam M.M."/>
            <person name="Hou S."/>
            <person name="Wan X."/>
            <person name="Saito J.A."/>
            <person name="Alam M."/>
        </authorList>
    </citation>
    <scope>NUCLEOTIDE SEQUENCE [LARGE SCALE GENOMIC DNA]</scope>
    <source>
        <strain evidence="1 2">MS6</strain>
    </source>
</reference>
<dbReference type="PANTHER" id="PTHR38797:SF4">
    <property type="entry name" value="NUCLEAR PORE COMPLEX PROTEIN NUP85"/>
    <property type="match status" value="1"/>
</dbReference>
<gene>
    <name evidence="1" type="ORF">MPH_11919</name>
</gene>
<dbReference type="InterPro" id="IPR022085">
    <property type="entry name" value="OpdG"/>
</dbReference>
<evidence type="ECO:0000313" key="1">
    <source>
        <dbReference type="EMBL" id="EKG10917.1"/>
    </source>
</evidence>
<dbReference type="AlphaFoldDB" id="K2RD94"/>
<dbReference type="STRING" id="1126212.K2RD94"/>
<dbReference type="EMBL" id="AHHD01000500">
    <property type="protein sequence ID" value="EKG10917.1"/>
    <property type="molecule type" value="Genomic_DNA"/>
</dbReference>